<feature type="region of interest" description="Disordered" evidence="1">
    <location>
        <begin position="64"/>
        <end position="121"/>
    </location>
</feature>
<name>A0A1I7Z2B1_9BILA</name>
<organism evidence="2 3">
    <name type="scientific">Steinernema glaseri</name>
    <dbReference type="NCBI Taxonomy" id="37863"/>
    <lineage>
        <taxon>Eukaryota</taxon>
        <taxon>Metazoa</taxon>
        <taxon>Ecdysozoa</taxon>
        <taxon>Nematoda</taxon>
        <taxon>Chromadorea</taxon>
        <taxon>Rhabditida</taxon>
        <taxon>Tylenchina</taxon>
        <taxon>Panagrolaimomorpha</taxon>
        <taxon>Strongyloidoidea</taxon>
        <taxon>Steinernematidae</taxon>
        <taxon>Steinernema</taxon>
    </lineage>
</organism>
<proteinExistence type="predicted"/>
<protein>
    <submittedName>
        <fullName evidence="3">Uncharacterized protein</fullName>
    </submittedName>
</protein>
<evidence type="ECO:0000256" key="1">
    <source>
        <dbReference type="SAM" id="MobiDB-lite"/>
    </source>
</evidence>
<evidence type="ECO:0000313" key="3">
    <source>
        <dbReference type="WBParaSite" id="L893_g2221.t1"/>
    </source>
</evidence>
<feature type="compositionally biased region" description="Basic and acidic residues" evidence="1">
    <location>
        <begin position="75"/>
        <end position="98"/>
    </location>
</feature>
<sequence length="121" mass="13953">MNWITHDKVQRLLSASSLRDRQREKMAKKRRQQVDPPIPEDADRFKSIEERTKFVAEQLFKNSEAQSGTPVKRRIIAEKDSTKDKKREAEANSADVEKGGNNVINDEPGMKRARKCKIEMG</sequence>
<dbReference type="AlphaFoldDB" id="A0A1I7Z2B1"/>
<dbReference type="WBParaSite" id="L893_g2221.t1">
    <property type="protein sequence ID" value="L893_g2221.t1"/>
    <property type="gene ID" value="L893_g2221"/>
</dbReference>
<keyword evidence="2" id="KW-1185">Reference proteome</keyword>
<accession>A0A1I7Z2B1</accession>
<reference evidence="3" key="1">
    <citation type="submission" date="2016-11" db="UniProtKB">
        <authorList>
            <consortium name="WormBaseParasite"/>
        </authorList>
    </citation>
    <scope>IDENTIFICATION</scope>
</reference>
<dbReference type="Proteomes" id="UP000095287">
    <property type="component" value="Unplaced"/>
</dbReference>
<evidence type="ECO:0000313" key="2">
    <source>
        <dbReference type="Proteomes" id="UP000095287"/>
    </source>
</evidence>
<feature type="region of interest" description="Disordered" evidence="1">
    <location>
        <begin position="14"/>
        <end position="45"/>
    </location>
</feature>